<evidence type="ECO:0000256" key="2">
    <source>
        <dbReference type="ARBA" id="ARBA00023134"/>
    </source>
</evidence>
<dbReference type="SUPFAM" id="SSF52540">
    <property type="entry name" value="P-loop containing nucleoside triphosphate hydrolases"/>
    <property type="match status" value="1"/>
</dbReference>
<evidence type="ECO:0000313" key="7">
    <source>
        <dbReference type="Proteomes" id="UP001497453"/>
    </source>
</evidence>
<dbReference type="InterPro" id="IPR030379">
    <property type="entry name" value="G_SEPTIN_dom"/>
</dbReference>
<keyword evidence="1 3" id="KW-0547">Nucleotide-binding</keyword>
<gene>
    <name evidence="6" type="ORF">GFSPODELE1_LOCUS1070</name>
</gene>
<feature type="coiled-coil region" evidence="4">
    <location>
        <begin position="310"/>
        <end position="337"/>
    </location>
</feature>
<dbReference type="InterPro" id="IPR027417">
    <property type="entry name" value="P-loop_NTPase"/>
</dbReference>
<organism evidence="6 7">
    <name type="scientific">Somion occarium</name>
    <dbReference type="NCBI Taxonomy" id="3059160"/>
    <lineage>
        <taxon>Eukaryota</taxon>
        <taxon>Fungi</taxon>
        <taxon>Dikarya</taxon>
        <taxon>Basidiomycota</taxon>
        <taxon>Agaricomycotina</taxon>
        <taxon>Agaricomycetes</taxon>
        <taxon>Polyporales</taxon>
        <taxon>Cerrenaceae</taxon>
        <taxon>Somion</taxon>
    </lineage>
</organism>
<evidence type="ECO:0000256" key="1">
    <source>
        <dbReference type="ARBA" id="ARBA00022741"/>
    </source>
</evidence>
<keyword evidence="2 3" id="KW-0342">GTP-binding</keyword>
<dbReference type="PROSITE" id="PS51719">
    <property type="entry name" value="G_SEPTIN"/>
    <property type="match status" value="1"/>
</dbReference>
<accession>A0ABP1CPY9</accession>
<dbReference type="Pfam" id="PF00735">
    <property type="entry name" value="Septin"/>
    <property type="match status" value="1"/>
</dbReference>
<dbReference type="CDD" id="cd01850">
    <property type="entry name" value="CDC_Septin"/>
    <property type="match status" value="1"/>
</dbReference>
<dbReference type="EMBL" id="OZ037944">
    <property type="protein sequence ID" value="CAL1696162.1"/>
    <property type="molecule type" value="Genomic_DNA"/>
</dbReference>
<evidence type="ECO:0000256" key="4">
    <source>
        <dbReference type="SAM" id="Coils"/>
    </source>
</evidence>
<feature type="domain" description="Septin-type G" evidence="5">
    <location>
        <begin position="14"/>
        <end position="289"/>
    </location>
</feature>
<evidence type="ECO:0000259" key="5">
    <source>
        <dbReference type="PROSITE" id="PS51719"/>
    </source>
</evidence>
<dbReference type="InterPro" id="IPR016491">
    <property type="entry name" value="Septin"/>
</dbReference>
<keyword evidence="4" id="KW-0175">Coiled coil</keyword>
<proteinExistence type="inferred from homology"/>
<comment type="similarity">
    <text evidence="3">Belongs to the TRAFAC class TrmE-Era-EngA-EngB-Septin-like GTPase superfamily. Septin GTPase family.</text>
</comment>
<sequence>MSFAGRRRGNKVKKGVQFTVMVVGASGTGRTTFVNTLCESEVLTHKVCDSPETAHVEEGIRIKPVNVELEEDGVRIALTIVDTPGFGDNIDNEFAFQEIVGYLERQYDDILAEESRIKRNPRFRDNRVHALLYFISPTGHALREMDIELMRRLSPRVNVIPVIGKADSLTPSELRGFKKRIMEDIEYYDIPVYNFPYDVEEDDEDTIQDNSELRGMMPFSIVGSEEEVEIDGEAVRARIYPWGIVEIDNPKHTDFSRLRGALLNTHLSDLKALTHDVLYETYRTEKLSRTVHSETQDSSILPEELASQSVRLKEEQLRREEEKLREIELRVQREINEKRQELLAKEESLSQSSASETLTQKLFYIHAGMPRYPQTFDRCFSRTFGVLLHIAPSFFLGFEPDNCSLSLFFSLSIKLVHENKSVRVLINFGRSSALLKMDVLFCDFRLFPVCIDSPAVLLVLFPYLMSE</sequence>
<dbReference type="PANTHER" id="PTHR18884">
    <property type="entry name" value="SEPTIN"/>
    <property type="match status" value="1"/>
</dbReference>
<dbReference type="Gene3D" id="3.40.50.300">
    <property type="entry name" value="P-loop containing nucleotide triphosphate hydrolases"/>
    <property type="match status" value="1"/>
</dbReference>
<keyword evidence="7" id="KW-1185">Reference proteome</keyword>
<evidence type="ECO:0000313" key="6">
    <source>
        <dbReference type="EMBL" id="CAL1696162.1"/>
    </source>
</evidence>
<name>A0ABP1CPY9_9APHY</name>
<evidence type="ECO:0000256" key="3">
    <source>
        <dbReference type="RuleBase" id="RU004560"/>
    </source>
</evidence>
<reference evidence="7" key="1">
    <citation type="submission" date="2024-04" db="EMBL/GenBank/DDBJ databases">
        <authorList>
            <person name="Shaw F."/>
            <person name="Minotto A."/>
        </authorList>
    </citation>
    <scope>NUCLEOTIDE SEQUENCE [LARGE SCALE GENOMIC DNA]</scope>
</reference>
<protein>
    <recommendedName>
        <fullName evidence="5">Septin-type G domain-containing protein</fullName>
    </recommendedName>
</protein>
<dbReference type="Proteomes" id="UP001497453">
    <property type="component" value="Chromosome 1"/>
</dbReference>